<feature type="transmembrane region" description="Helical" evidence="8">
    <location>
        <begin position="340"/>
        <end position="358"/>
    </location>
</feature>
<dbReference type="PANTHER" id="PTHR33908">
    <property type="entry name" value="MANNOSYLTRANSFERASE YKCB-RELATED"/>
    <property type="match status" value="1"/>
</dbReference>
<evidence type="ECO:0000256" key="7">
    <source>
        <dbReference type="ARBA" id="ARBA00023136"/>
    </source>
</evidence>
<evidence type="ECO:0000313" key="10">
    <source>
        <dbReference type="EMBL" id="OGM15606.1"/>
    </source>
</evidence>
<feature type="transmembrane region" description="Helical" evidence="8">
    <location>
        <begin position="92"/>
        <end position="113"/>
    </location>
</feature>
<dbReference type="InterPro" id="IPR038731">
    <property type="entry name" value="RgtA/B/C-like"/>
</dbReference>
<dbReference type="Pfam" id="PF13231">
    <property type="entry name" value="PMT_2"/>
    <property type="match status" value="1"/>
</dbReference>
<dbReference type="GO" id="GO:0016763">
    <property type="term" value="F:pentosyltransferase activity"/>
    <property type="evidence" value="ECO:0007669"/>
    <property type="project" value="TreeGrafter"/>
</dbReference>
<dbReference type="GO" id="GO:0005886">
    <property type="term" value="C:plasma membrane"/>
    <property type="evidence" value="ECO:0007669"/>
    <property type="project" value="UniProtKB-SubCell"/>
</dbReference>
<proteinExistence type="predicted"/>
<keyword evidence="7 8" id="KW-0472">Membrane</keyword>
<dbReference type="STRING" id="1802485.A2V97_00995"/>
<dbReference type="AlphaFoldDB" id="A0A1F7XKS9"/>
<keyword evidence="4" id="KW-0808">Transferase</keyword>
<feature type="transmembrane region" description="Helical" evidence="8">
    <location>
        <begin position="168"/>
        <end position="201"/>
    </location>
</feature>
<evidence type="ECO:0000256" key="3">
    <source>
        <dbReference type="ARBA" id="ARBA00022676"/>
    </source>
</evidence>
<name>A0A1F7XKS9_9BACT</name>
<dbReference type="GO" id="GO:0010041">
    <property type="term" value="P:response to iron(III) ion"/>
    <property type="evidence" value="ECO:0007669"/>
    <property type="project" value="TreeGrafter"/>
</dbReference>
<keyword evidence="3" id="KW-0328">Glycosyltransferase</keyword>
<dbReference type="GO" id="GO:0009103">
    <property type="term" value="P:lipopolysaccharide biosynthetic process"/>
    <property type="evidence" value="ECO:0007669"/>
    <property type="project" value="UniProtKB-ARBA"/>
</dbReference>
<organism evidence="10 11">
    <name type="scientific">Candidatus Woesebacteria bacterium RBG_16_42_24</name>
    <dbReference type="NCBI Taxonomy" id="1802485"/>
    <lineage>
        <taxon>Bacteria</taxon>
        <taxon>Candidatus Woeseibacteriota</taxon>
    </lineage>
</organism>
<evidence type="ECO:0000256" key="1">
    <source>
        <dbReference type="ARBA" id="ARBA00004651"/>
    </source>
</evidence>
<evidence type="ECO:0000256" key="4">
    <source>
        <dbReference type="ARBA" id="ARBA00022679"/>
    </source>
</evidence>
<evidence type="ECO:0000256" key="5">
    <source>
        <dbReference type="ARBA" id="ARBA00022692"/>
    </source>
</evidence>
<keyword evidence="2" id="KW-1003">Cell membrane</keyword>
<feature type="transmembrane region" description="Helical" evidence="8">
    <location>
        <begin position="9"/>
        <end position="26"/>
    </location>
</feature>
<evidence type="ECO:0000313" key="11">
    <source>
        <dbReference type="Proteomes" id="UP000177382"/>
    </source>
</evidence>
<feature type="transmembrane region" description="Helical" evidence="8">
    <location>
        <begin position="120"/>
        <end position="139"/>
    </location>
</feature>
<keyword evidence="5 8" id="KW-0812">Transmembrane</keyword>
<feature type="domain" description="Glycosyltransferase RgtA/B/C/D-like" evidence="9">
    <location>
        <begin position="74"/>
        <end position="223"/>
    </location>
</feature>
<gene>
    <name evidence="10" type="ORF">A2V97_00995</name>
</gene>
<sequence length="561" mass="64493">MRQILKKSPLIFAALIFLAAIFLRFWQIDKVPVSLFGDEIDVGLQASSIAQTGRDYFGNRLPVLFHSFSEYRLPMQLYLDAPFIKILGLNEWGVRTPSVIMGFASIIALYFLVKEFFDRRVAAVAAVFLAISPWHLLYSRQANDAGILLPFIILGTLYFVKGVKEFKFLIFSAVLFALGIYTYAIASLFVPLFVLLLTTIYRKKIFAYGVKRLAFLAIVPFIILSPYIVQSMKGRVTQRFSYITVAPKRDVILEVEARRKFSNTTLSRIFNNKATVVTDRVFQNYLKAFSPSFLFSEGDPNPRQSVKGFGVFYYFDLVLILMALWEWASTHSRLSEEKKRILQVIGIWLILAPIPSVLTEGGGTHASRLILMLPPLTIFSALGFGSILGYSGKLKGKLLLGVFILLMLYEVSRFFHGFFVIWPKESWRAWQYGFREVGSFVRANEGRYERVFLNNTYEPMLTRFLFWYGYDMKLFQETFEDDKHIEGVYPGFNGFKLGEKYYFGELVKPIETLAKEGNLIVASTEKDVTNPYIFDNPELKLLEIIYSPEHTPLFYIYSKSQ</sequence>
<evidence type="ECO:0000256" key="8">
    <source>
        <dbReference type="SAM" id="Phobius"/>
    </source>
</evidence>
<dbReference type="EMBL" id="MGFX01000002">
    <property type="protein sequence ID" value="OGM15606.1"/>
    <property type="molecule type" value="Genomic_DNA"/>
</dbReference>
<reference evidence="10 11" key="1">
    <citation type="journal article" date="2016" name="Nat. Commun.">
        <title>Thousands of microbial genomes shed light on interconnected biogeochemical processes in an aquifer system.</title>
        <authorList>
            <person name="Anantharaman K."/>
            <person name="Brown C.T."/>
            <person name="Hug L.A."/>
            <person name="Sharon I."/>
            <person name="Castelle C.J."/>
            <person name="Probst A.J."/>
            <person name="Thomas B.C."/>
            <person name="Singh A."/>
            <person name="Wilkins M.J."/>
            <person name="Karaoz U."/>
            <person name="Brodie E.L."/>
            <person name="Williams K.H."/>
            <person name="Hubbard S.S."/>
            <person name="Banfield J.F."/>
        </authorList>
    </citation>
    <scope>NUCLEOTIDE SEQUENCE [LARGE SCALE GENOMIC DNA]</scope>
</reference>
<dbReference type="InterPro" id="IPR050297">
    <property type="entry name" value="LipidA_mod_glycosyltrf_83"/>
</dbReference>
<dbReference type="Proteomes" id="UP000177382">
    <property type="component" value="Unassembled WGS sequence"/>
</dbReference>
<dbReference type="PANTHER" id="PTHR33908:SF3">
    <property type="entry name" value="UNDECAPRENYL PHOSPHATE-ALPHA-4-AMINO-4-DEOXY-L-ARABINOSE ARABINOSYL TRANSFERASE"/>
    <property type="match status" value="1"/>
</dbReference>
<comment type="caution">
    <text evidence="10">The sequence shown here is derived from an EMBL/GenBank/DDBJ whole genome shotgun (WGS) entry which is preliminary data.</text>
</comment>
<comment type="subcellular location">
    <subcellularLocation>
        <location evidence="1">Cell membrane</location>
        <topology evidence="1">Multi-pass membrane protein</topology>
    </subcellularLocation>
</comment>
<feature type="transmembrane region" description="Helical" evidence="8">
    <location>
        <begin position="311"/>
        <end position="328"/>
    </location>
</feature>
<feature type="transmembrane region" description="Helical" evidence="8">
    <location>
        <begin position="370"/>
        <end position="392"/>
    </location>
</feature>
<keyword evidence="6 8" id="KW-1133">Transmembrane helix</keyword>
<evidence type="ECO:0000256" key="2">
    <source>
        <dbReference type="ARBA" id="ARBA00022475"/>
    </source>
</evidence>
<protein>
    <recommendedName>
        <fullName evidence="9">Glycosyltransferase RgtA/B/C/D-like domain-containing protein</fullName>
    </recommendedName>
</protein>
<accession>A0A1F7XKS9</accession>
<feature type="transmembrane region" description="Helical" evidence="8">
    <location>
        <begin position="398"/>
        <end position="422"/>
    </location>
</feature>
<feature type="transmembrane region" description="Helical" evidence="8">
    <location>
        <begin position="213"/>
        <end position="229"/>
    </location>
</feature>
<evidence type="ECO:0000259" key="9">
    <source>
        <dbReference type="Pfam" id="PF13231"/>
    </source>
</evidence>
<evidence type="ECO:0000256" key="6">
    <source>
        <dbReference type="ARBA" id="ARBA00022989"/>
    </source>
</evidence>